<evidence type="ECO:0000313" key="4">
    <source>
        <dbReference type="Proteomes" id="UP000321947"/>
    </source>
</evidence>
<dbReference type="Proteomes" id="UP000321393">
    <property type="component" value="Unassembled WGS sequence"/>
</dbReference>
<proteinExistence type="predicted"/>
<accession>A0A5A7SSS4</accession>
<organism evidence="1 3">
    <name type="scientific">Cucumis melo var. makuwa</name>
    <name type="common">Oriental melon</name>
    <dbReference type="NCBI Taxonomy" id="1194695"/>
    <lineage>
        <taxon>Eukaryota</taxon>
        <taxon>Viridiplantae</taxon>
        <taxon>Streptophyta</taxon>
        <taxon>Embryophyta</taxon>
        <taxon>Tracheophyta</taxon>
        <taxon>Spermatophyta</taxon>
        <taxon>Magnoliopsida</taxon>
        <taxon>eudicotyledons</taxon>
        <taxon>Gunneridae</taxon>
        <taxon>Pentapetalae</taxon>
        <taxon>rosids</taxon>
        <taxon>fabids</taxon>
        <taxon>Cucurbitales</taxon>
        <taxon>Cucurbitaceae</taxon>
        <taxon>Benincaseae</taxon>
        <taxon>Cucumis</taxon>
    </lineage>
</organism>
<name>A0A5A7SSS4_CUCMM</name>
<sequence>MLRPKMLTQPMPLLWLRMSKEDDTSNGGDKDVDTIDTPSWLMMPKKYDTNNGVKVGDEHQMNALGSEVNIELKKPINVLEKKV</sequence>
<dbReference type="EMBL" id="SSTD01015339">
    <property type="protein sequence ID" value="TYK02808.1"/>
    <property type="molecule type" value="Genomic_DNA"/>
</dbReference>
<comment type="caution">
    <text evidence="1">The sequence shown here is derived from an EMBL/GenBank/DDBJ whole genome shotgun (WGS) entry which is preliminary data.</text>
</comment>
<evidence type="ECO:0000313" key="2">
    <source>
        <dbReference type="EMBL" id="TYK02808.1"/>
    </source>
</evidence>
<protein>
    <submittedName>
        <fullName evidence="1">Uncharacterized protein</fullName>
    </submittedName>
</protein>
<dbReference type="EMBL" id="SSTE01020493">
    <property type="protein sequence ID" value="KAA0034010.1"/>
    <property type="molecule type" value="Genomic_DNA"/>
</dbReference>
<evidence type="ECO:0000313" key="1">
    <source>
        <dbReference type="EMBL" id="KAA0034010.1"/>
    </source>
</evidence>
<gene>
    <name evidence="2" type="ORF">E5676_scaffold1418G00140</name>
    <name evidence="1" type="ORF">E6C27_scaffold400G00770</name>
</gene>
<evidence type="ECO:0000313" key="3">
    <source>
        <dbReference type="Proteomes" id="UP000321393"/>
    </source>
</evidence>
<dbReference type="AlphaFoldDB" id="A0A5A7SSS4"/>
<reference evidence="3 4" key="1">
    <citation type="submission" date="2019-08" db="EMBL/GenBank/DDBJ databases">
        <title>Draft genome sequences of two oriental melons (Cucumis melo L. var makuwa).</title>
        <authorList>
            <person name="Kwon S.-Y."/>
        </authorList>
    </citation>
    <scope>NUCLEOTIDE SEQUENCE [LARGE SCALE GENOMIC DNA]</scope>
    <source>
        <strain evidence="4">cv. Chang Bougi</strain>
        <strain evidence="3">cv. SW 3</strain>
        <tissue evidence="1">Leaf</tissue>
    </source>
</reference>
<dbReference type="Proteomes" id="UP000321947">
    <property type="component" value="Unassembled WGS sequence"/>
</dbReference>